<feature type="non-terminal residue" evidence="2">
    <location>
        <position position="238"/>
    </location>
</feature>
<gene>
    <name evidence="2" type="ORF">ONB1V03_LOCUS21660</name>
</gene>
<dbReference type="Proteomes" id="UP000728032">
    <property type="component" value="Unassembled WGS sequence"/>
</dbReference>
<evidence type="ECO:0000313" key="3">
    <source>
        <dbReference type="Proteomes" id="UP000728032"/>
    </source>
</evidence>
<organism evidence="2">
    <name type="scientific">Oppiella nova</name>
    <dbReference type="NCBI Taxonomy" id="334625"/>
    <lineage>
        <taxon>Eukaryota</taxon>
        <taxon>Metazoa</taxon>
        <taxon>Ecdysozoa</taxon>
        <taxon>Arthropoda</taxon>
        <taxon>Chelicerata</taxon>
        <taxon>Arachnida</taxon>
        <taxon>Acari</taxon>
        <taxon>Acariformes</taxon>
        <taxon>Sarcoptiformes</taxon>
        <taxon>Oribatida</taxon>
        <taxon>Brachypylina</taxon>
        <taxon>Oppioidea</taxon>
        <taxon>Oppiidae</taxon>
        <taxon>Oppiella</taxon>
    </lineage>
</organism>
<keyword evidence="1" id="KW-1133">Transmembrane helix</keyword>
<accession>A0A7R9R1L6</accession>
<dbReference type="EMBL" id="CAJPVJ010043363">
    <property type="protein sequence ID" value="CAG2182239.1"/>
    <property type="molecule type" value="Genomic_DNA"/>
</dbReference>
<dbReference type="AlphaFoldDB" id="A0A7R9R1L6"/>
<protein>
    <submittedName>
        <fullName evidence="2">Uncharacterized protein</fullName>
    </submittedName>
</protein>
<reference evidence="2" key="1">
    <citation type="submission" date="2020-11" db="EMBL/GenBank/DDBJ databases">
        <authorList>
            <person name="Tran Van P."/>
        </authorList>
    </citation>
    <scope>NUCLEOTIDE SEQUENCE</scope>
</reference>
<evidence type="ECO:0000256" key="1">
    <source>
        <dbReference type="SAM" id="Phobius"/>
    </source>
</evidence>
<sequence length="238" mass="27592">MASVKCQTLLGSCDFDKYPINGCEDEYGSDCDSSTSQCKCKPDNWYVVDRKFCFPTQCPRGQYYDHQLKTCQPQRVGSVNSQLNYCRYDFHCKGEHIHCLHVNEWNYRCVCSRGFEYDSSSQECHQIRGLNGFCSRDEDCDKNQMRQLVCAEKSCQCALGFTYNHEIDGCESNERIKERDSQTRKIMYLFIGLGLFFGAALSLKFSSNSSSATQHQLLKTVIERRRQQAEDAQRERLR</sequence>
<name>A0A7R9R1L6_9ACAR</name>
<keyword evidence="1" id="KW-0812">Transmembrane</keyword>
<proteinExistence type="predicted"/>
<evidence type="ECO:0000313" key="2">
    <source>
        <dbReference type="EMBL" id="CAD7665102.1"/>
    </source>
</evidence>
<feature type="transmembrane region" description="Helical" evidence="1">
    <location>
        <begin position="186"/>
        <end position="205"/>
    </location>
</feature>
<keyword evidence="3" id="KW-1185">Reference proteome</keyword>
<dbReference type="EMBL" id="OC958188">
    <property type="protein sequence ID" value="CAD7665102.1"/>
    <property type="molecule type" value="Genomic_DNA"/>
</dbReference>
<dbReference type="OrthoDB" id="6505929at2759"/>
<keyword evidence="1" id="KW-0472">Membrane</keyword>